<dbReference type="PANTHER" id="PTHR39206">
    <property type="entry name" value="SLL8004 PROTEIN"/>
    <property type="match status" value="1"/>
</dbReference>
<dbReference type="Pfam" id="PF13671">
    <property type="entry name" value="AAA_33"/>
    <property type="match status" value="1"/>
</dbReference>
<name>A0ABS9WHC7_9ACTN</name>
<evidence type="ECO:0000313" key="2">
    <source>
        <dbReference type="Proteomes" id="UP001430755"/>
    </source>
</evidence>
<comment type="caution">
    <text evidence="1">The sequence shown here is derived from an EMBL/GenBank/DDBJ whole genome shotgun (WGS) entry which is preliminary data.</text>
</comment>
<dbReference type="InterPro" id="IPR027417">
    <property type="entry name" value="P-loop_NTPase"/>
</dbReference>
<keyword evidence="2" id="KW-1185">Reference proteome</keyword>
<dbReference type="Gene3D" id="3.40.50.300">
    <property type="entry name" value="P-loop containing nucleotide triphosphate hydrolases"/>
    <property type="match status" value="1"/>
</dbReference>
<dbReference type="PANTHER" id="PTHR39206:SF1">
    <property type="entry name" value="SLL8004 PROTEIN"/>
    <property type="match status" value="1"/>
</dbReference>
<proteinExistence type="predicted"/>
<dbReference type="EMBL" id="JAJMLW010000002">
    <property type="protein sequence ID" value="MCI2241965.1"/>
    <property type="molecule type" value="Genomic_DNA"/>
</dbReference>
<organism evidence="1 2">
    <name type="scientific">Adlercreutzia faecimuris</name>
    <dbReference type="NCBI Taxonomy" id="2897341"/>
    <lineage>
        <taxon>Bacteria</taxon>
        <taxon>Bacillati</taxon>
        <taxon>Actinomycetota</taxon>
        <taxon>Coriobacteriia</taxon>
        <taxon>Eggerthellales</taxon>
        <taxon>Eggerthellaceae</taxon>
        <taxon>Adlercreutzia</taxon>
    </lineage>
</organism>
<dbReference type="SUPFAM" id="SSF52540">
    <property type="entry name" value="P-loop containing nucleoside triphosphate hydrolases"/>
    <property type="match status" value="1"/>
</dbReference>
<accession>A0ABS9WHC7</accession>
<evidence type="ECO:0000313" key="1">
    <source>
        <dbReference type="EMBL" id="MCI2241965.1"/>
    </source>
</evidence>
<dbReference type="Proteomes" id="UP001430755">
    <property type="component" value="Unassembled WGS sequence"/>
</dbReference>
<sequence>MADRPLYLVFAGVNGAGKSTLYRSGLWRGPAVPADLPRVNSDEILVARGWDSADPRAQLRAGREAVALIRGHLAARRSFNQETTLCGHSPLRTIRLARERGYRVAMHYVGVESPRIANERIAHRAAIGGHFVDPDVVEERWRRSIANLIAAAPLCDELSLFDNTALLTHVALLAAGEILEENADAAAATWHRQVLGALRGGRGRL</sequence>
<reference evidence="1" key="1">
    <citation type="submission" date="2021-11" db="EMBL/GenBank/DDBJ databases">
        <title>A Novel Adlercreutzia Species, isolated from a Allomyrina dichotoma larva feces.</title>
        <authorList>
            <person name="Suh M.K."/>
        </authorList>
    </citation>
    <scope>NUCLEOTIDE SEQUENCE</scope>
    <source>
        <strain evidence="1">JBNU-10</strain>
    </source>
</reference>
<gene>
    <name evidence="1" type="ORF">LPT13_06325</name>
</gene>
<dbReference type="RefSeq" id="WP_242164721.1">
    <property type="nucleotide sequence ID" value="NZ_JAJMLW010000002.1"/>
</dbReference>
<protein>
    <submittedName>
        <fullName evidence="1">AAA family ATPase</fullName>
    </submittedName>
</protein>